<dbReference type="Proteomes" id="UP000028349">
    <property type="component" value="Unassembled WGS sequence"/>
</dbReference>
<accession>A0A3S4VEA9</accession>
<protein>
    <submittedName>
        <fullName evidence="2">Uncharacterized protein</fullName>
    </submittedName>
</protein>
<reference evidence="2 4" key="2">
    <citation type="submission" date="2018-12" db="EMBL/GenBank/DDBJ databases">
        <authorList>
            <consortium name="Pathogen Informatics"/>
        </authorList>
    </citation>
    <scope>NUCLEOTIDE SEQUENCE [LARGE SCALE GENOMIC DNA]</scope>
    <source>
        <strain evidence="2 4">NCTC13489</strain>
    </source>
</reference>
<dbReference type="AlphaFoldDB" id="A0A3S4VEA9"/>
<dbReference type="OrthoDB" id="711735at2"/>
<evidence type="ECO:0000313" key="2">
    <source>
        <dbReference type="EMBL" id="VEH98638.1"/>
    </source>
</evidence>
<keyword evidence="3" id="KW-1185">Reference proteome</keyword>
<organism evidence="2 4">
    <name type="scientific">Kaistella antarctica</name>
    <dbReference type="NCBI Taxonomy" id="266748"/>
    <lineage>
        <taxon>Bacteria</taxon>
        <taxon>Pseudomonadati</taxon>
        <taxon>Bacteroidota</taxon>
        <taxon>Flavobacteriia</taxon>
        <taxon>Flavobacteriales</taxon>
        <taxon>Weeksellaceae</taxon>
        <taxon>Chryseobacterium group</taxon>
        <taxon>Kaistella</taxon>
    </lineage>
</organism>
<evidence type="ECO:0000313" key="3">
    <source>
        <dbReference type="Proteomes" id="UP000028349"/>
    </source>
</evidence>
<dbReference type="KEGG" id="cant:NCTC13489_01067"/>
<name>A0A3S4VEA9_9FLAO</name>
<dbReference type="RefSeq" id="WP_034720189.1">
    <property type="nucleotide sequence ID" value="NZ_FOIX01000003.1"/>
</dbReference>
<dbReference type="EMBL" id="JPEP01000002">
    <property type="protein sequence ID" value="KEY19239.1"/>
    <property type="molecule type" value="Genomic_DNA"/>
</dbReference>
<proteinExistence type="predicted"/>
<dbReference type="Proteomes" id="UP000270036">
    <property type="component" value="Chromosome"/>
</dbReference>
<evidence type="ECO:0000313" key="4">
    <source>
        <dbReference type="Proteomes" id="UP000270036"/>
    </source>
</evidence>
<reference evidence="1 3" key="1">
    <citation type="submission" date="2014-07" db="EMBL/GenBank/DDBJ databases">
        <authorList>
            <person name="Pisani N.G."/>
            <person name="Newman J.D."/>
        </authorList>
    </citation>
    <scope>NUCLEOTIDE SEQUENCE [LARGE SCALE GENOMIC DNA]</scope>
    <source>
        <strain evidence="1 3">LMG 24720</strain>
    </source>
</reference>
<gene>
    <name evidence="1" type="ORF">HY04_12535</name>
    <name evidence="2" type="ORF">NCTC13489_01067</name>
</gene>
<dbReference type="STRING" id="266748.HY04_12535"/>
<evidence type="ECO:0000313" key="1">
    <source>
        <dbReference type="EMBL" id="KEY19239.1"/>
    </source>
</evidence>
<sequence length="101" mass="11966">MEKELALSTVVTKLELSNKNVQEQSYEAQFELLSQFINQLIQTDFNRLLVILYRVDISEEKLKLNLAENKDQQYSSRIIAQMLIDRELEKIISRAKYKNKE</sequence>
<dbReference type="EMBL" id="LR134441">
    <property type="protein sequence ID" value="VEH98638.1"/>
    <property type="molecule type" value="Genomic_DNA"/>
</dbReference>